<proteinExistence type="predicted"/>
<dbReference type="Gene3D" id="1.20.58.2220">
    <property type="entry name" value="Formin, FH2 domain"/>
    <property type="match status" value="1"/>
</dbReference>
<evidence type="ECO:0000313" key="2">
    <source>
        <dbReference type="Ensembl" id="ENSAMXP00005001550.1"/>
    </source>
</evidence>
<dbReference type="InterPro" id="IPR042201">
    <property type="entry name" value="FH2_Formin_sf"/>
</dbReference>
<dbReference type="Pfam" id="PF02181">
    <property type="entry name" value="FH2"/>
    <property type="match status" value="1"/>
</dbReference>
<accession>A0A8B9GNL8</accession>
<dbReference type="PANTHER" id="PTHR45691:SF4">
    <property type="entry name" value="PROTEIN DIAPHANOUS HOMOLOG 1"/>
    <property type="match status" value="1"/>
</dbReference>
<dbReference type="Proteomes" id="UP000694621">
    <property type="component" value="Unplaced"/>
</dbReference>
<feature type="domain" description="FH2" evidence="1">
    <location>
        <begin position="1"/>
        <end position="159"/>
    </location>
</feature>
<dbReference type="SUPFAM" id="SSF101447">
    <property type="entry name" value="Formin homology 2 domain (FH2 domain)"/>
    <property type="match status" value="1"/>
</dbReference>
<organism evidence="2 3">
    <name type="scientific">Astyanax mexicanus</name>
    <name type="common">Blind cave fish</name>
    <name type="synonym">Astyanax fasciatus mexicanus</name>
    <dbReference type="NCBI Taxonomy" id="7994"/>
    <lineage>
        <taxon>Eukaryota</taxon>
        <taxon>Metazoa</taxon>
        <taxon>Chordata</taxon>
        <taxon>Craniata</taxon>
        <taxon>Vertebrata</taxon>
        <taxon>Euteleostomi</taxon>
        <taxon>Actinopterygii</taxon>
        <taxon>Neopterygii</taxon>
        <taxon>Teleostei</taxon>
        <taxon>Ostariophysi</taxon>
        <taxon>Characiformes</taxon>
        <taxon>Characoidei</taxon>
        <taxon>Acestrorhamphidae</taxon>
        <taxon>Acestrorhamphinae</taxon>
        <taxon>Astyanax</taxon>
    </lineage>
</organism>
<dbReference type="AlphaFoldDB" id="A0A8B9GNL8"/>
<dbReference type="PROSITE" id="PS51444">
    <property type="entry name" value="FH2"/>
    <property type="match status" value="1"/>
</dbReference>
<name>A0A8B9GNL8_ASTMX</name>
<dbReference type="PANTHER" id="PTHR45691">
    <property type="entry name" value="PROTEIN DIAPHANOUS"/>
    <property type="match status" value="1"/>
</dbReference>
<dbReference type="InterPro" id="IPR051412">
    <property type="entry name" value="Formin_Homology_Diaphanous_sf"/>
</dbReference>
<reference evidence="2" key="1">
    <citation type="submission" date="2025-08" db="UniProtKB">
        <authorList>
            <consortium name="Ensembl"/>
        </authorList>
    </citation>
    <scope>IDENTIFICATION</scope>
</reference>
<protein>
    <recommendedName>
        <fullName evidence="1">FH2 domain-containing protein</fullName>
    </recommendedName>
</protein>
<dbReference type="Ensembl" id="ENSAMXT00005001729.1">
    <property type="protein sequence ID" value="ENSAMXP00005001550.1"/>
    <property type="gene ID" value="ENSAMXG00005000897.1"/>
</dbReference>
<evidence type="ECO:0000259" key="1">
    <source>
        <dbReference type="PROSITE" id="PS51444"/>
    </source>
</evidence>
<evidence type="ECO:0000313" key="3">
    <source>
        <dbReference type="Proteomes" id="UP000694621"/>
    </source>
</evidence>
<dbReference type="GO" id="GO:0005884">
    <property type="term" value="C:actin filament"/>
    <property type="evidence" value="ECO:0007669"/>
    <property type="project" value="TreeGrafter"/>
</dbReference>
<dbReference type="GO" id="GO:0030041">
    <property type="term" value="P:actin filament polymerization"/>
    <property type="evidence" value="ECO:0007669"/>
    <property type="project" value="TreeGrafter"/>
</dbReference>
<dbReference type="InterPro" id="IPR015425">
    <property type="entry name" value="FH2_Formin"/>
</dbReference>
<sequence length="159" mass="18049">MKNVILEVNETMLSENMVQSLLKLLPEQEQLSVLSEMKDEYDDLAESEQFGVVISSVKKLKQRLSAILFRLQFEEQVNNIKPDVVAITAACEELVQSQNFSKLLEIILLVGNYMNAGSRNAKAFGFSISYLCKVSPCLAHTETKQKRKRFTKCCNTCVY</sequence>